<evidence type="ECO:0000259" key="5">
    <source>
        <dbReference type="PROSITE" id="PS51078"/>
    </source>
</evidence>
<organism evidence="6 7">
    <name type="scientific">Conexibacter stalactiti</name>
    <dbReference type="NCBI Taxonomy" id="1940611"/>
    <lineage>
        <taxon>Bacteria</taxon>
        <taxon>Bacillati</taxon>
        <taxon>Actinomycetota</taxon>
        <taxon>Thermoleophilia</taxon>
        <taxon>Solirubrobacterales</taxon>
        <taxon>Conexibacteraceae</taxon>
        <taxon>Conexibacter</taxon>
    </lineage>
</organism>
<dbReference type="PROSITE" id="PS51078">
    <property type="entry name" value="ICLR_ED"/>
    <property type="match status" value="1"/>
</dbReference>
<proteinExistence type="predicted"/>
<dbReference type="RefSeq" id="WP_318596357.1">
    <property type="nucleotide sequence ID" value="NZ_JAWSTH010000012.1"/>
</dbReference>
<dbReference type="InterPro" id="IPR029016">
    <property type="entry name" value="GAF-like_dom_sf"/>
</dbReference>
<evidence type="ECO:0000256" key="2">
    <source>
        <dbReference type="ARBA" id="ARBA00023125"/>
    </source>
</evidence>
<sequence>MPNEQALPVEEPATQRPRVQSAARAIGILLAIAQSESGLSTREISERVGIGRQATYHLLHTLQATGMLTRDDRNRYLLGLRVGTLAEAFSRQLAPSEHLAPLVRALAQETGETAYASGWWHGEIMTLSFSRGTNPVQAAEVPQGYVGDAHARASGKLLLATATATVRDEYLAAHPLRRLTPNTISSRRRLDTEFAAIRERGYSVDDEEFAPGLLCMAVPFDGGYSPFVVAVSGPRERMLERRDTYLDALRRITEPGANSRGAA</sequence>
<gene>
    <name evidence="6" type="ORF">R7226_07120</name>
</gene>
<dbReference type="InterPro" id="IPR036388">
    <property type="entry name" value="WH-like_DNA-bd_sf"/>
</dbReference>
<dbReference type="SUPFAM" id="SSF46785">
    <property type="entry name" value="Winged helix' DNA-binding domain"/>
    <property type="match status" value="1"/>
</dbReference>
<dbReference type="InterPro" id="IPR050707">
    <property type="entry name" value="HTH_MetabolicPath_Reg"/>
</dbReference>
<protein>
    <submittedName>
        <fullName evidence="6">IclR family transcriptional regulator</fullName>
    </submittedName>
</protein>
<dbReference type="SMART" id="SM00346">
    <property type="entry name" value="HTH_ICLR"/>
    <property type="match status" value="1"/>
</dbReference>
<keyword evidence="3" id="KW-0804">Transcription</keyword>
<dbReference type="InterPro" id="IPR014757">
    <property type="entry name" value="Tscrpt_reg_IclR_C"/>
</dbReference>
<evidence type="ECO:0000313" key="7">
    <source>
        <dbReference type="Proteomes" id="UP001284601"/>
    </source>
</evidence>
<comment type="caution">
    <text evidence="6">The sequence shown here is derived from an EMBL/GenBank/DDBJ whole genome shotgun (WGS) entry which is preliminary data.</text>
</comment>
<evidence type="ECO:0000256" key="1">
    <source>
        <dbReference type="ARBA" id="ARBA00023015"/>
    </source>
</evidence>
<dbReference type="InterPro" id="IPR005471">
    <property type="entry name" value="Tscrpt_reg_IclR_N"/>
</dbReference>
<dbReference type="Pfam" id="PF01614">
    <property type="entry name" value="IclR_C"/>
    <property type="match status" value="1"/>
</dbReference>
<evidence type="ECO:0000256" key="3">
    <source>
        <dbReference type="ARBA" id="ARBA00023163"/>
    </source>
</evidence>
<feature type="domain" description="IclR-ED" evidence="5">
    <location>
        <begin position="81"/>
        <end position="263"/>
    </location>
</feature>
<dbReference type="PROSITE" id="PS51077">
    <property type="entry name" value="HTH_ICLR"/>
    <property type="match status" value="1"/>
</dbReference>
<keyword evidence="7" id="KW-1185">Reference proteome</keyword>
<keyword evidence="2" id="KW-0238">DNA-binding</keyword>
<dbReference type="PANTHER" id="PTHR30136:SF24">
    <property type="entry name" value="HTH-TYPE TRANSCRIPTIONAL REPRESSOR ALLR"/>
    <property type="match status" value="1"/>
</dbReference>
<dbReference type="Pfam" id="PF09339">
    <property type="entry name" value="HTH_IclR"/>
    <property type="match status" value="1"/>
</dbReference>
<accession>A0ABU4HLC7</accession>
<dbReference type="Proteomes" id="UP001284601">
    <property type="component" value="Unassembled WGS sequence"/>
</dbReference>
<dbReference type="EMBL" id="JAWSTH010000012">
    <property type="protein sequence ID" value="MDW5594099.1"/>
    <property type="molecule type" value="Genomic_DNA"/>
</dbReference>
<dbReference type="PANTHER" id="PTHR30136">
    <property type="entry name" value="HELIX-TURN-HELIX TRANSCRIPTIONAL REGULATOR, ICLR FAMILY"/>
    <property type="match status" value="1"/>
</dbReference>
<dbReference type="InterPro" id="IPR036390">
    <property type="entry name" value="WH_DNA-bd_sf"/>
</dbReference>
<dbReference type="Gene3D" id="1.10.10.10">
    <property type="entry name" value="Winged helix-like DNA-binding domain superfamily/Winged helix DNA-binding domain"/>
    <property type="match status" value="1"/>
</dbReference>
<feature type="domain" description="HTH iclR-type" evidence="4">
    <location>
        <begin position="19"/>
        <end position="80"/>
    </location>
</feature>
<evidence type="ECO:0000259" key="4">
    <source>
        <dbReference type="PROSITE" id="PS51077"/>
    </source>
</evidence>
<reference evidence="7" key="1">
    <citation type="submission" date="2023-07" db="EMBL/GenBank/DDBJ databases">
        <title>Conexibacter stalactiti sp. nov., isolated from stalactites in a lava cave and emended description of the genus Conexibacter.</title>
        <authorList>
            <person name="Lee S.D."/>
        </authorList>
    </citation>
    <scope>NUCLEOTIDE SEQUENCE [LARGE SCALE GENOMIC DNA]</scope>
    <source>
        <strain evidence="7">KCTC 39840</strain>
    </source>
</reference>
<name>A0ABU4HLC7_9ACTN</name>
<dbReference type="SUPFAM" id="SSF55781">
    <property type="entry name" value="GAF domain-like"/>
    <property type="match status" value="1"/>
</dbReference>
<keyword evidence="1" id="KW-0805">Transcription regulation</keyword>
<evidence type="ECO:0000313" key="6">
    <source>
        <dbReference type="EMBL" id="MDW5594099.1"/>
    </source>
</evidence>
<dbReference type="Gene3D" id="3.30.450.40">
    <property type="match status" value="1"/>
</dbReference>